<dbReference type="STRING" id="653733.Selin_1026"/>
<dbReference type="HOGENOM" id="CLU_046092_0_0_0"/>
<evidence type="ECO:0000256" key="3">
    <source>
        <dbReference type="SAM" id="SignalP"/>
    </source>
</evidence>
<proteinExistence type="predicted"/>
<feature type="chain" id="PRO_5003211663" evidence="3">
    <location>
        <begin position="31"/>
        <end position="368"/>
    </location>
</feature>
<evidence type="ECO:0000259" key="4">
    <source>
        <dbReference type="Pfam" id="PF01103"/>
    </source>
</evidence>
<accession>E6W3G8</accession>
<dbReference type="EMBL" id="CP002432">
    <property type="protein sequence ID" value="ADU65761.1"/>
    <property type="molecule type" value="Genomic_DNA"/>
</dbReference>
<dbReference type="Pfam" id="PF01103">
    <property type="entry name" value="Omp85"/>
    <property type="match status" value="1"/>
</dbReference>
<dbReference type="InterPro" id="IPR000184">
    <property type="entry name" value="Bac_surfAg_D15"/>
</dbReference>
<comment type="subcellular location">
    <subcellularLocation>
        <location evidence="1">Membrane</location>
    </subcellularLocation>
</comment>
<evidence type="ECO:0000256" key="2">
    <source>
        <dbReference type="ARBA" id="ARBA00023136"/>
    </source>
</evidence>
<feature type="domain" description="Bacterial surface antigen (D15)" evidence="4">
    <location>
        <begin position="87"/>
        <end position="352"/>
    </location>
</feature>
<dbReference type="eggNOG" id="COG4775">
    <property type="taxonomic scope" value="Bacteria"/>
</dbReference>
<dbReference type="Gene3D" id="2.40.160.50">
    <property type="entry name" value="membrane protein fhac: a member of the omp85/tpsb transporter family"/>
    <property type="match status" value="1"/>
</dbReference>
<feature type="signal peptide" evidence="3">
    <location>
        <begin position="1"/>
        <end position="30"/>
    </location>
</feature>
<evidence type="ECO:0000256" key="1">
    <source>
        <dbReference type="ARBA" id="ARBA00004370"/>
    </source>
</evidence>
<keyword evidence="6" id="KW-1185">Reference proteome</keyword>
<evidence type="ECO:0000313" key="5">
    <source>
        <dbReference type="EMBL" id="ADU65761.1"/>
    </source>
</evidence>
<keyword evidence="2" id="KW-0472">Membrane</keyword>
<organism evidence="5 6">
    <name type="scientific">Desulfurispirillum indicum (strain ATCC BAA-1389 / DSM 22839 / S5)</name>
    <dbReference type="NCBI Taxonomy" id="653733"/>
    <lineage>
        <taxon>Bacteria</taxon>
        <taxon>Pseudomonadati</taxon>
        <taxon>Chrysiogenota</taxon>
        <taxon>Chrysiogenia</taxon>
        <taxon>Chrysiogenales</taxon>
        <taxon>Chrysiogenaceae</taxon>
        <taxon>Desulfurispirillum</taxon>
    </lineage>
</organism>
<evidence type="ECO:0000313" key="6">
    <source>
        <dbReference type="Proteomes" id="UP000002572"/>
    </source>
</evidence>
<dbReference type="InParanoid" id="E6W3G8"/>
<protein>
    <submittedName>
        <fullName evidence="5">Surface antigen (D15)</fullName>
    </submittedName>
</protein>
<gene>
    <name evidence="5" type="ordered locus">Selin_1026</name>
</gene>
<dbReference type="AlphaFoldDB" id="E6W3G8"/>
<dbReference type="GO" id="GO:0019867">
    <property type="term" value="C:outer membrane"/>
    <property type="evidence" value="ECO:0007669"/>
    <property type="project" value="InterPro"/>
</dbReference>
<dbReference type="RefSeq" id="WP_013505643.1">
    <property type="nucleotide sequence ID" value="NC_014836.1"/>
</dbReference>
<reference evidence="5 6" key="1">
    <citation type="submission" date="2010-12" db="EMBL/GenBank/DDBJ databases">
        <title>Complete sequence of Desulfurispirillum indicum S5.</title>
        <authorList>
            <consortium name="US DOE Joint Genome Institute"/>
            <person name="Lucas S."/>
            <person name="Copeland A."/>
            <person name="Lapidus A."/>
            <person name="Cheng J.-F."/>
            <person name="Goodwin L."/>
            <person name="Pitluck S."/>
            <person name="Chertkov O."/>
            <person name="Held B."/>
            <person name="Detter J.C."/>
            <person name="Han C."/>
            <person name="Tapia R."/>
            <person name="Land M."/>
            <person name="Hauser L."/>
            <person name="Kyrpides N."/>
            <person name="Ivanova N."/>
            <person name="Mikhailova N."/>
            <person name="Haggblom M."/>
            <person name="Rauschenbach I."/>
            <person name="Bini E."/>
            <person name="Woyke T."/>
        </authorList>
    </citation>
    <scope>NUCLEOTIDE SEQUENCE [LARGE SCALE GENOMIC DNA]</scope>
    <source>
        <strain evidence="6">ATCC BAA-1389 / DSM 22839 / S5</strain>
    </source>
</reference>
<sequence length="368" mass="40482">MAHIARSGRTIRPLLLCLCFLLASAQGACAENAASTGSSEWIFIPFPIYTPETGAAMTLCAIGTFRGPQQSAASSFLIALAYSEKEQLSLEFNPSISFGSTVRTSARVAFEDWPDEFFGLGNDTRRGDREHFASRNTVARIELQHSLGNDFWMGPIIDWKRYRIRDTEEGGLLETHLPDGIDGGTLAGLGIAVSHDTRDDTFFPFAGHFIQINAVRYTQQLGSDYSFARTTLDSRQYIAVGGRHVLALHQYASINRGTVPFQELSMLGDSSPALMRGYYSGRFRDRDMAVLQAEYRVPLPPGPWALAFFAGTGAVGRNLGELASEDLKWSGGAGLRYRASRTEAVNLRLDLARAEDSSGIYFNVFEAF</sequence>
<dbReference type="Proteomes" id="UP000002572">
    <property type="component" value="Chromosome"/>
</dbReference>
<keyword evidence="3" id="KW-0732">Signal</keyword>
<name>E6W3G8_DESIS</name>
<dbReference type="KEGG" id="din:Selin_1026"/>